<evidence type="ECO:0000313" key="3">
    <source>
        <dbReference type="Proteomes" id="UP000004471"/>
    </source>
</evidence>
<dbReference type="PANTHER" id="PTHR45527:SF1">
    <property type="entry name" value="FATTY ACID SYNTHASE"/>
    <property type="match status" value="1"/>
</dbReference>
<organism evidence="2 3">
    <name type="scientific">Pseudomonas syringae pv. japonica str. M301072</name>
    <dbReference type="NCBI Taxonomy" id="629262"/>
    <lineage>
        <taxon>Bacteria</taxon>
        <taxon>Pseudomonadati</taxon>
        <taxon>Pseudomonadota</taxon>
        <taxon>Gammaproteobacteria</taxon>
        <taxon>Pseudomonadales</taxon>
        <taxon>Pseudomonadaceae</taxon>
        <taxon>Pseudomonas</taxon>
        <taxon>Pseudomonas syringae</taxon>
    </lineage>
</organism>
<dbReference type="PANTHER" id="PTHR45527">
    <property type="entry name" value="NONRIBOSOMAL PEPTIDE SYNTHETASE"/>
    <property type="match status" value="1"/>
</dbReference>
<accession>F3FTT7</accession>
<gene>
    <name evidence="2" type="ORF">PSYJA_33830</name>
</gene>
<dbReference type="Gene3D" id="3.30.559.10">
    <property type="entry name" value="Chloramphenicol acetyltransferase-like domain"/>
    <property type="match status" value="1"/>
</dbReference>
<reference evidence="2 3" key="1">
    <citation type="journal article" date="2011" name="PLoS Pathog.">
        <title>Dynamic evolution of pathogenicity revealed by sequencing and comparative genomics of 19 Pseudomonas syringae isolates.</title>
        <authorList>
            <person name="Baltrus D.A."/>
            <person name="Nishimura M.T."/>
            <person name="Romanchuk A."/>
            <person name="Chang J.H."/>
            <person name="Mukhtar M.S."/>
            <person name="Cherkis K."/>
            <person name="Roach J."/>
            <person name="Grant S.R."/>
            <person name="Jones C.D."/>
            <person name="Dangl J.L."/>
        </authorList>
    </citation>
    <scope>NUCLEOTIDE SEQUENCE [LARGE SCALE GENOMIC DNA]</scope>
    <source>
        <strain evidence="3">M301072PT</strain>
    </source>
</reference>
<dbReference type="SUPFAM" id="SSF52777">
    <property type="entry name" value="CoA-dependent acyltransferases"/>
    <property type="match status" value="1"/>
</dbReference>
<dbReference type="InterPro" id="IPR023213">
    <property type="entry name" value="CAT-like_dom_sf"/>
</dbReference>
<dbReference type="Gene3D" id="3.40.50.980">
    <property type="match status" value="2"/>
</dbReference>
<feature type="domain" description="AMP-dependent synthetase/ligase" evidence="1">
    <location>
        <begin position="96"/>
        <end position="210"/>
    </location>
</feature>
<feature type="non-terminal residue" evidence="2">
    <location>
        <position position="232"/>
    </location>
</feature>
<evidence type="ECO:0000313" key="2">
    <source>
        <dbReference type="EMBL" id="EGH33629.1"/>
    </source>
</evidence>
<dbReference type="AlphaFoldDB" id="F3FTT7"/>
<dbReference type="GO" id="GO:0031177">
    <property type="term" value="F:phosphopantetheine binding"/>
    <property type="evidence" value="ECO:0007669"/>
    <property type="project" value="TreeGrafter"/>
</dbReference>
<sequence>RAPDGLVFSDLRNQEQAHYPLTLVVEANEVLSVRFSYDRQHFSAEGILQLAAHFDHLLQSLCASATTPLGELALPTAWTQSVQRYPSEHCAHQRIEAQAERNPQAIALSFGDQQLSYRQLNQRANQLAHKLREQGVGPDVRVGLAAERGLEMIVGLLAILKAGGAYVPLDPDYPQDRLSFLMHDSGIELLLTQAPLLGKLPIPEQVQTLDLADALDGYSTENPINQTAPDNL</sequence>
<dbReference type="GO" id="GO:0044550">
    <property type="term" value="P:secondary metabolite biosynthetic process"/>
    <property type="evidence" value="ECO:0007669"/>
    <property type="project" value="TreeGrafter"/>
</dbReference>
<comment type="caution">
    <text evidence="2">The sequence shown here is derived from an EMBL/GenBank/DDBJ whole genome shotgun (WGS) entry which is preliminary data.</text>
</comment>
<name>F3FTT7_PSESX</name>
<dbReference type="SUPFAM" id="SSF56801">
    <property type="entry name" value="Acetyl-CoA synthetase-like"/>
    <property type="match status" value="1"/>
</dbReference>
<dbReference type="GO" id="GO:0005737">
    <property type="term" value="C:cytoplasm"/>
    <property type="evidence" value="ECO:0007669"/>
    <property type="project" value="TreeGrafter"/>
</dbReference>
<feature type="non-terminal residue" evidence="2">
    <location>
        <position position="1"/>
    </location>
</feature>
<dbReference type="GO" id="GO:0043041">
    <property type="term" value="P:amino acid activation for nonribosomal peptide biosynthetic process"/>
    <property type="evidence" value="ECO:0007669"/>
    <property type="project" value="TreeGrafter"/>
</dbReference>
<evidence type="ECO:0000259" key="1">
    <source>
        <dbReference type="Pfam" id="PF00501"/>
    </source>
</evidence>
<dbReference type="InterPro" id="IPR000873">
    <property type="entry name" value="AMP-dep_synth/lig_dom"/>
</dbReference>
<dbReference type="Pfam" id="PF00501">
    <property type="entry name" value="AMP-binding"/>
    <property type="match status" value="1"/>
</dbReference>
<dbReference type="EMBL" id="AEAH01001810">
    <property type="protein sequence ID" value="EGH33629.1"/>
    <property type="molecule type" value="Genomic_DNA"/>
</dbReference>
<protein>
    <submittedName>
        <fullName evidence="2">Non-ribosomal peptide synthase:amino acid adenylation</fullName>
    </submittedName>
</protein>
<dbReference type="Proteomes" id="UP000004471">
    <property type="component" value="Unassembled WGS sequence"/>
</dbReference>
<dbReference type="FunFam" id="3.40.50.980:FF:000001">
    <property type="entry name" value="Non-ribosomal peptide synthetase"/>
    <property type="match status" value="1"/>
</dbReference>
<dbReference type="Gene3D" id="3.30.559.30">
    <property type="entry name" value="Nonribosomal peptide synthetase, condensation domain"/>
    <property type="match status" value="1"/>
</dbReference>
<proteinExistence type="predicted"/>